<evidence type="ECO:0000256" key="3">
    <source>
        <dbReference type="SAM" id="SignalP"/>
    </source>
</evidence>
<dbReference type="Proteomes" id="UP000628086">
    <property type="component" value="Unassembled WGS sequence"/>
</dbReference>
<dbReference type="InterPro" id="IPR007428">
    <property type="entry name" value="MlaA"/>
</dbReference>
<comment type="similarity">
    <text evidence="1">Belongs to the MlaA family.</text>
</comment>
<evidence type="ECO:0000256" key="2">
    <source>
        <dbReference type="ARBA" id="ARBA00022729"/>
    </source>
</evidence>
<feature type="chain" id="PRO_5046343729" evidence="3">
    <location>
        <begin position="31"/>
        <end position="260"/>
    </location>
</feature>
<keyword evidence="2 3" id="KW-0732">Signal</keyword>
<evidence type="ECO:0000313" key="4">
    <source>
        <dbReference type="EMBL" id="MBC3474288.1"/>
    </source>
</evidence>
<accession>A0ABR6V1E3</accession>
<gene>
    <name evidence="4" type="ORF">HU747_01630</name>
</gene>
<evidence type="ECO:0000256" key="1">
    <source>
        <dbReference type="ARBA" id="ARBA00010634"/>
    </source>
</evidence>
<evidence type="ECO:0000313" key="5">
    <source>
        <dbReference type="Proteomes" id="UP000628086"/>
    </source>
</evidence>
<dbReference type="Pfam" id="PF04333">
    <property type="entry name" value="MlaA"/>
    <property type="match status" value="1"/>
</dbReference>
<dbReference type="PRINTS" id="PR01805">
    <property type="entry name" value="VACJLIPOPROT"/>
</dbReference>
<feature type="signal peptide" evidence="3">
    <location>
        <begin position="1"/>
        <end position="30"/>
    </location>
</feature>
<organism evidence="4 5">
    <name type="scientific">Pseudomonas taiwanensis</name>
    <dbReference type="NCBI Taxonomy" id="470150"/>
    <lineage>
        <taxon>Bacteria</taxon>
        <taxon>Pseudomonadati</taxon>
        <taxon>Pseudomonadota</taxon>
        <taxon>Gammaproteobacteria</taxon>
        <taxon>Pseudomonadales</taxon>
        <taxon>Pseudomonadaceae</taxon>
        <taxon>Pseudomonas</taxon>
    </lineage>
</organism>
<comment type="caution">
    <text evidence="4">The sequence shown here is derived from an EMBL/GenBank/DDBJ whole genome shotgun (WGS) entry which is preliminary data.</text>
</comment>
<dbReference type="PANTHER" id="PTHR30035">
    <property type="entry name" value="LIPOPROTEIN VACJ-RELATED"/>
    <property type="match status" value="1"/>
</dbReference>
<dbReference type="RefSeq" id="WP_027907069.1">
    <property type="nucleotide sequence ID" value="NZ_JABWRR010000012.1"/>
</dbReference>
<name>A0ABR6V1E3_9PSED</name>
<proteinExistence type="inferred from homology"/>
<dbReference type="EMBL" id="JABWRS010000001">
    <property type="protein sequence ID" value="MBC3474288.1"/>
    <property type="molecule type" value="Genomic_DNA"/>
</dbReference>
<keyword evidence="4" id="KW-0449">Lipoprotein</keyword>
<reference evidence="4 5" key="1">
    <citation type="journal article" date="2020" name="Microorganisms">
        <title>Reliable Identification of Environmental Pseudomonas Isolates Using the rpoD Gene.</title>
        <authorList>
            <consortium name="The Broad Institute Genome Sequencing Platform"/>
            <person name="Girard L."/>
            <person name="Lood C."/>
            <person name="Rokni-Zadeh H."/>
            <person name="van Noort V."/>
            <person name="Lavigne R."/>
            <person name="De Mot R."/>
        </authorList>
    </citation>
    <scope>NUCLEOTIDE SEQUENCE [LARGE SCALE GENOMIC DNA]</scope>
    <source>
        <strain evidence="4 5">RW7P2</strain>
    </source>
</reference>
<keyword evidence="5" id="KW-1185">Reference proteome</keyword>
<protein>
    <submittedName>
        <fullName evidence="4">VacJ family lipoprotein</fullName>
    </submittedName>
</protein>
<sequence>MSASVLLSASARSALLALLLLSAGGCSQRAASTTLACSDPRYQISDPAEPANRAVFAFNRGVDDYIAAPVARGYTQLPEAAQQGVHNFVANFGEPKVWVNDLLQGNVERSMTTLSRFIFNTTFGLAGLIDVSGKMGLERHSADFGQTFGVWSIGAGPIVELPLLGSHNLRDATGRVLSLAIDPFGDNSDTVQTLNTVAMTGGAVAGRAQALALTDVLQEAPDYYRAVRDYTAMVRAHYVAEGKAGKHIAWVPSCREQGDE</sequence>
<dbReference type="PANTHER" id="PTHR30035:SF3">
    <property type="entry name" value="INTERMEMBRANE PHOSPHOLIPID TRANSPORT SYSTEM LIPOPROTEIN MLAA"/>
    <property type="match status" value="1"/>
</dbReference>